<protein>
    <submittedName>
        <fullName evidence="2">DUF1543 domain-containing protein</fullName>
    </submittedName>
</protein>
<dbReference type="Pfam" id="PF07566">
    <property type="entry name" value="DUF1543"/>
    <property type="match status" value="1"/>
</dbReference>
<sequence length="166" mass="18937">MKLFAIYIGGEHPAAHIEIHDVRFIVAPSLKATHDALRRQWWGAPGTLHIDCWAEIDHADGYDVQLRPEPYKGRERLFFVNLGGYDPADFAEQHRNMFVVAENVTQAKARAMATLPAWKEGHRDDLYEAEKAFALHEVIGEKLHIHLVATETARPPKFACRYTPLK</sequence>
<organism evidence="2 3">
    <name type="scientific">Sphingobium terrigena</name>
    <dbReference type="NCBI Taxonomy" id="2304063"/>
    <lineage>
        <taxon>Bacteria</taxon>
        <taxon>Pseudomonadati</taxon>
        <taxon>Pseudomonadota</taxon>
        <taxon>Alphaproteobacteria</taxon>
        <taxon>Sphingomonadales</taxon>
        <taxon>Sphingomonadaceae</taxon>
        <taxon>Sphingobium</taxon>
    </lineage>
</organism>
<feature type="domain" description="DUF1543" evidence="1">
    <location>
        <begin position="15"/>
        <end position="66"/>
    </location>
</feature>
<dbReference type="RefSeq" id="WP_119749240.1">
    <property type="nucleotide sequence ID" value="NZ_QVRA01000023.1"/>
</dbReference>
<dbReference type="InterPro" id="IPR011440">
    <property type="entry name" value="DUF1543"/>
</dbReference>
<keyword evidence="3" id="KW-1185">Reference proteome</keyword>
<dbReference type="EMBL" id="QVRA01000023">
    <property type="protein sequence ID" value="RJG52693.1"/>
    <property type="molecule type" value="Genomic_DNA"/>
</dbReference>
<name>A0A418YNC6_9SPHN</name>
<evidence type="ECO:0000313" key="2">
    <source>
        <dbReference type="EMBL" id="RJG52693.1"/>
    </source>
</evidence>
<gene>
    <name evidence="2" type="ORF">D0Z70_19180</name>
</gene>
<comment type="caution">
    <text evidence="2">The sequence shown here is derived from an EMBL/GenBank/DDBJ whole genome shotgun (WGS) entry which is preliminary data.</text>
</comment>
<reference evidence="2 3" key="1">
    <citation type="submission" date="2018-08" db="EMBL/GenBank/DDBJ databases">
        <title>Sphingobium sp. EO9.</title>
        <authorList>
            <person name="Park Y."/>
            <person name="Kim K.H."/>
            <person name="Jeon C.O."/>
        </authorList>
    </citation>
    <scope>NUCLEOTIDE SEQUENCE [LARGE SCALE GENOMIC DNA]</scope>
    <source>
        <strain evidence="2 3">EO9</strain>
    </source>
</reference>
<proteinExistence type="predicted"/>
<evidence type="ECO:0000313" key="3">
    <source>
        <dbReference type="Proteomes" id="UP000283469"/>
    </source>
</evidence>
<dbReference type="OrthoDB" id="850243at2"/>
<dbReference type="AlphaFoldDB" id="A0A418YNC6"/>
<evidence type="ECO:0000259" key="1">
    <source>
        <dbReference type="Pfam" id="PF07566"/>
    </source>
</evidence>
<accession>A0A418YNC6</accession>
<dbReference type="Proteomes" id="UP000283469">
    <property type="component" value="Unassembled WGS sequence"/>
</dbReference>
<dbReference type="Gene3D" id="3.10.20.10">
    <property type="match status" value="2"/>
</dbReference>